<dbReference type="AlphaFoldDB" id="A0A812S990"/>
<proteinExistence type="predicted"/>
<dbReference type="EMBL" id="CAJNDS010002414">
    <property type="protein sequence ID" value="CAE7466095.1"/>
    <property type="molecule type" value="Genomic_DNA"/>
</dbReference>
<dbReference type="Gene3D" id="1.25.10.10">
    <property type="entry name" value="Leucine-rich Repeat Variant"/>
    <property type="match status" value="4"/>
</dbReference>
<dbReference type="OrthoDB" id="429373at2759"/>
<comment type="caution">
    <text evidence="1">The sequence shown here is derived from an EMBL/GenBank/DDBJ whole genome shotgun (WGS) entry which is preliminary data.</text>
</comment>
<gene>
    <name evidence="1" type="ORF">SNAT2548_LOCUS26029</name>
</gene>
<reference evidence="1" key="1">
    <citation type="submission" date="2021-02" db="EMBL/GenBank/DDBJ databases">
        <authorList>
            <person name="Dougan E. K."/>
            <person name="Rhodes N."/>
            <person name="Thang M."/>
            <person name="Chan C."/>
        </authorList>
    </citation>
    <scope>NUCLEOTIDE SEQUENCE</scope>
</reference>
<dbReference type="InterPro" id="IPR011989">
    <property type="entry name" value="ARM-like"/>
</dbReference>
<sequence length="547" mass="57203">MASLAMQNHETPLDLVSRNLKSERVESRCGALRELGRMGKRMSKRDIEQSVVPMLSDSDAAVQEHALVALSELQGRSLDYAQLVATKLEQSRAKEVKRAALLALGSMGPGAASHAQSVQPFLTHQDLDLVVDACSALGKMRAASCADAVSSKLASSDTDVVFAACMSLAEMDSHIQDVGKLLKHSDARVRSSAVNALKSMTGAESFASEIVPLLSDSDSYVRLGAADYACRLGPKVADLAVPAGKLLSDSNPGVVAAAAAALGGIGESAAAQIPALEQALRNDGEDSSTLPLTVAGVSPKLAALLRKPACAAAAALANMGSAGATSAARLVECLNAKDWEVRVAALHALSRMPAASARYEYHIADMLRDEAPPVAAAACLAVGEIAAATGEANNSTARVVAELMEHPHPTVRARAVQGLGMMGDEAHSHVEMFVALFGDRAWNVQAEALRAVAKCGEIGQMFAPDVCRMTYQGITPAVQVAACEALARMGYRGACFKEEVQALEDDVSEEVRDAAKKALKLFENADKSALADGARPALTEEPIEPDE</sequence>
<dbReference type="PANTHER" id="PTHR12697">
    <property type="entry name" value="PBS LYASE HEAT-LIKE PROTEIN"/>
    <property type="match status" value="1"/>
</dbReference>
<organism evidence="1 2">
    <name type="scientific">Symbiodinium natans</name>
    <dbReference type="NCBI Taxonomy" id="878477"/>
    <lineage>
        <taxon>Eukaryota</taxon>
        <taxon>Sar</taxon>
        <taxon>Alveolata</taxon>
        <taxon>Dinophyceae</taxon>
        <taxon>Suessiales</taxon>
        <taxon>Symbiodiniaceae</taxon>
        <taxon>Symbiodinium</taxon>
    </lineage>
</organism>
<keyword evidence="2" id="KW-1185">Reference proteome</keyword>
<name>A0A812S990_9DINO</name>
<evidence type="ECO:0000313" key="2">
    <source>
        <dbReference type="Proteomes" id="UP000604046"/>
    </source>
</evidence>
<dbReference type="InterPro" id="IPR004155">
    <property type="entry name" value="PBS_lyase_HEAT"/>
</dbReference>
<dbReference type="SMART" id="SM00567">
    <property type="entry name" value="EZ_HEAT"/>
    <property type="match status" value="4"/>
</dbReference>
<dbReference type="Proteomes" id="UP000604046">
    <property type="component" value="Unassembled WGS sequence"/>
</dbReference>
<protein>
    <submittedName>
        <fullName evidence="1">Uncharacterized protein</fullName>
    </submittedName>
</protein>
<evidence type="ECO:0000313" key="1">
    <source>
        <dbReference type="EMBL" id="CAE7466095.1"/>
    </source>
</evidence>
<accession>A0A812S990</accession>
<dbReference type="InterPro" id="IPR016024">
    <property type="entry name" value="ARM-type_fold"/>
</dbReference>
<dbReference type="Pfam" id="PF13646">
    <property type="entry name" value="HEAT_2"/>
    <property type="match status" value="2"/>
</dbReference>
<dbReference type="GO" id="GO:0016491">
    <property type="term" value="F:oxidoreductase activity"/>
    <property type="evidence" value="ECO:0007669"/>
    <property type="project" value="TreeGrafter"/>
</dbReference>
<dbReference type="PANTHER" id="PTHR12697:SF5">
    <property type="entry name" value="DEOXYHYPUSINE HYDROXYLASE"/>
    <property type="match status" value="1"/>
</dbReference>
<dbReference type="SUPFAM" id="SSF48371">
    <property type="entry name" value="ARM repeat"/>
    <property type="match status" value="1"/>
</dbReference>